<dbReference type="Proteomes" id="UP000735302">
    <property type="component" value="Unassembled WGS sequence"/>
</dbReference>
<proteinExistence type="predicted"/>
<evidence type="ECO:0000313" key="3">
    <source>
        <dbReference type="Proteomes" id="UP000735302"/>
    </source>
</evidence>
<feature type="compositionally biased region" description="Acidic residues" evidence="1">
    <location>
        <begin position="35"/>
        <end position="45"/>
    </location>
</feature>
<feature type="region of interest" description="Disordered" evidence="1">
    <location>
        <begin position="19"/>
        <end position="86"/>
    </location>
</feature>
<feature type="compositionally biased region" description="Basic and acidic residues" evidence="1">
    <location>
        <begin position="25"/>
        <end position="34"/>
    </location>
</feature>
<gene>
    <name evidence="2" type="ORF">PoB_001492600</name>
</gene>
<reference evidence="2 3" key="1">
    <citation type="journal article" date="2021" name="Elife">
        <title>Chloroplast acquisition without the gene transfer in kleptoplastic sea slugs, Plakobranchus ocellatus.</title>
        <authorList>
            <person name="Maeda T."/>
            <person name="Takahashi S."/>
            <person name="Yoshida T."/>
            <person name="Shimamura S."/>
            <person name="Takaki Y."/>
            <person name="Nagai Y."/>
            <person name="Toyoda A."/>
            <person name="Suzuki Y."/>
            <person name="Arimoto A."/>
            <person name="Ishii H."/>
            <person name="Satoh N."/>
            <person name="Nishiyama T."/>
            <person name="Hasebe M."/>
            <person name="Maruyama T."/>
            <person name="Minagawa J."/>
            <person name="Obokata J."/>
            <person name="Shigenobu S."/>
        </authorList>
    </citation>
    <scope>NUCLEOTIDE SEQUENCE [LARGE SCALE GENOMIC DNA]</scope>
</reference>
<evidence type="ECO:0000256" key="1">
    <source>
        <dbReference type="SAM" id="MobiDB-lite"/>
    </source>
</evidence>
<organism evidence="2 3">
    <name type="scientific">Plakobranchus ocellatus</name>
    <dbReference type="NCBI Taxonomy" id="259542"/>
    <lineage>
        <taxon>Eukaryota</taxon>
        <taxon>Metazoa</taxon>
        <taxon>Spiralia</taxon>
        <taxon>Lophotrochozoa</taxon>
        <taxon>Mollusca</taxon>
        <taxon>Gastropoda</taxon>
        <taxon>Heterobranchia</taxon>
        <taxon>Euthyneura</taxon>
        <taxon>Panpulmonata</taxon>
        <taxon>Sacoglossa</taxon>
        <taxon>Placobranchoidea</taxon>
        <taxon>Plakobranchidae</taxon>
        <taxon>Plakobranchus</taxon>
    </lineage>
</organism>
<comment type="caution">
    <text evidence="2">The sequence shown here is derived from an EMBL/GenBank/DDBJ whole genome shotgun (WGS) entry which is preliminary data.</text>
</comment>
<keyword evidence="3" id="KW-1185">Reference proteome</keyword>
<protein>
    <submittedName>
        <fullName evidence="2">Uncharacterized protein</fullName>
    </submittedName>
</protein>
<dbReference type="EMBL" id="BLXT01001848">
    <property type="protein sequence ID" value="GFN88420.1"/>
    <property type="molecule type" value="Genomic_DNA"/>
</dbReference>
<name>A0AAV3Z1G5_9GAST</name>
<accession>A0AAV3Z1G5</accession>
<dbReference type="AlphaFoldDB" id="A0AAV3Z1G5"/>
<evidence type="ECO:0000313" key="2">
    <source>
        <dbReference type="EMBL" id="GFN88420.1"/>
    </source>
</evidence>
<sequence length="86" mass="9233">MTTVIVIRDNSNIEVEDCYENNVDGNEKNDGNHDDDYDQDDEDDGDLRLSGPPSGQGTGGGARTRDRKVPAGFRADSLAPVPPTSP</sequence>